<dbReference type="SMART" id="SM00637">
    <property type="entry name" value="CBD_II"/>
    <property type="match status" value="1"/>
</dbReference>
<dbReference type="CDD" id="cd00063">
    <property type="entry name" value="FN3"/>
    <property type="match status" value="1"/>
</dbReference>
<dbReference type="InterPro" id="IPR018366">
    <property type="entry name" value="CBM2_CS"/>
</dbReference>
<dbReference type="GO" id="GO:0004553">
    <property type="term" value="F:hydrolase activity, hydrolyzing O-glycosyl compounds"/>
    <property type="evidence" value="ECO:0007669"/>
    <property type="project" value="InterPro"/>
</dbReference>
<organism evidence="6 7">
    <name type="scientific">Micromonospora endolithica</name>
    <dbReference type="NCBI Taxonomy" id="230091"/>
    <lineage>
        <taxon>Bacteria</taxon>
        <taxon>Bacillati</taxon>
        <taxon>Actinomycetota</taxon>
        <taxon>Actinomycetes</taxon>
        <taxon>Micromonosporales</taxon>
        <taxon>Micromonosporaceae</taxon>
        <taxon>Micromonospora</taxon>
    </lineage>
</organism>
<dbReference type="InterPro" id="IPR001919">
    <property type="entry name" value="CBD2"/>
</dbReference>
<feature type="domain" description="CBM2" evidence="5">
    <location>
        <begin position="69"/>
        <end position="176"/>
    </location>
</feature>
<dbReference type="InterPro" id="IPR008965">
    <property type="entry name" value="CBM2/CBM3_carb-bd_dom_sf"/>
</dbReference>
<dbReference type="EMBL" id="RBAK01000004">
    <property type="protein sequence ID" value="RKN47769.1"/>
    <property type="molecule type" value="Genomic_DNA"/>
</dbReference>
<keyword evidence="1" id="KW-0378">Hydrolase</keyword>
<dbReference type="SUPFAM" id="SSF49265">
    <property type="entry name" value="Fibronectin type III"/>
    <property type="match status" value="1"/>
</dbReference>
<dbReference type="OrthoDB" id="5476529at2"/>
<dbReference type="InterPro" id="IPR036116">
    <property type="entry name" value="FN3_sf"/>
</dbReference>
<dbReference type="GO" id="GO:0000272">
    <property type="term" value="P:polysaccharide catabolic process"/>
    <property type="evidence" value="ECO:0007669"/>
    <property type="project" value="UniProtKB-KW"/>
</dbReference>
<evidence type="ECO:0000256" key="4">
    <source>
        <dbReference type="ARBA" id="ARBA00023326"/>
    </source>
</evidence>
<sequence length="364" mass="37808">MRCSFARPVFRSSRDPPTALMPIRTPSQPTVARLPLTSTSINVLSMKALLLGRLPVTALVLGVAMAVSLPAPAHAATAAFAKESEWSAGYVGKLTVRNDGSTPLTTWRVEFDLPTGTSVSHHWNAELTRVGQRHVFTSLPWNGNLAAGASTSFGWLSAGTGAPLNCLVNGVPCGGDGGGPDVLPPTVPANPRTSSGSQTLTLHWDASTDDRGVTGYEVFSNGTRTATTTGTSHTMPIPPPGLFTFGIRALDAAGNSSPFAIIKLGALPDGEAPSAPTNLRLAGPQDGHYRLTWDASRDNVFVAGYTVQQSGTVSGSTQVGDTFAYGVSRGYGTYLFHVRAFDSSGNLSAPASIGIAVDPPPPVP</sequence>
<dbReference type="Proteomes" id="UP000281726">
    <property type="component" value="Unassembled WGS sequence"/>
</dbReference>
<name>A0A3A9ZHW4_9ACTN</name>
<accession>A0A3A9ZHW4</accession>
<dbReference type="PROSITE" id="PS00561">
    <property type="entry name" value="CBM2_A"/>
    <property type="match status" value="1"/>
</dbReference>
<dbReference type="GO" id="GO:0030247">
    <property type="term" value="F:polysaccharide binding"/>
    <property type="evidence" value="ECO:0007669"/>
    <property type="project" value="UniProtKB-UniRule"/>
</dbReference>
<dbReference type="PROSITE" id="PS51173">
    <property type="entry name" value="CBM2"/>
    <property type="match status" value="1"/>
</dbReference>
<dbReference type="SMART" id="SM00060">
    <property type="entry name" value="FN3"/>
    <property type="match status" value="2"/>
</dbReference>
<evidence type="ECO:0000256" key="3">
    <source>
        <dbReference type="ARBA" id="ARBA00023295"/>
    </source>
</evidence>
<evidence type="ECO:0000256" key="1">
    <source>
        <dbReference type="ARBA" id="ARBA00022801"/>
    </source>
</evidence>
<evidence type="ECO:0000313" key="7">
    <source>
        <dbReference type="Proteomes" id="UP000281726"/>
    </source>
</evidence>
<keyword evidence="2" id="KW-0119">Carbohydrate metabolism</keyword>
<dbReference type="Gene3D" id="2.60.40.10">
    <property type="entry name" value="Immunoglobulins"/>
    <property type="match status" value="2"/>
</dbReference>
<gene>
    <name evidence="6" type="ORF">D7223_13555</name>
</gene>
<evidence type="ECO:0000256" key="2">
    <source>
        <dbReference type="ARBA" id="ARBA00023277"/>
    </source>
</evidence>
<dbReference type="AlphaFoldDB" id="A0A3A9ZHW4"/>
<dbReference type="InterPro" id="IPR013783">
    <property type="entry name" value="Ig-like_fold"/>
</dbReference>
<dbReference type="Pfam" id="PF00553">
    <property type="entry name" value="CBM_2"/>
    <property type="match status" value="1"/>
</dbReference>
<evidence type="ECO:0000313" key="6">
    <source>
        <dbReference type="EMBL" id="RKN47769.1"/>
    </source>
</evidence>
<keyword evidence="4" id="KW-0624">Polysaccharide degradation</keyword>
<reference evidence="6 7" key="1">
    <citation type="journal article" date="2004" name="Syst. Appl. Microbiol.">
        <title>Cryptoendolithic actinomycetes from antarctic sandstone rock samples: Micromonospora endolithica sp. nov. and two isolates related to Micromonospora coerulea Jensen 1932.</title>
        <authorList>
            <person name="Hirsch P."/>
            <person name="Mevs U."/>
            <person name="Kroppenstedt R.M."/>
            <person name="Schumann P."/>
            <person name="Stackebrandt E."/>
        </authorList>
    </citation>
    <scope>NUCLEOTIDE SEQUENCE [LARGE SCALE GENOMIC DNA]</scope>
    <source>
        <strain evidence="6 7">JCM 12677</strain>
    </source>
</reference>
<evidence type="ECO:0000259" key="5">
    <source>
        <dbReference type="PROSITE" id="PS51173"/>
    </source>
</evidence>
<dbReference type="InterPro" id="IPR003961">
    <property type="entry name" value="FN3_dom"/>
</dbReference>
<comment type="caution">
    <text evidence="6">The sequence shown here is derived from an EMBL/GenBank/DDBJ whole genome shotgun (WGS) entry which is preliminary data.</text>
</comment>
<dbReference type="InterPro" id="IPR012291">
    <property type="entry name" value="CBM2_carb-bd_dom_sf"/>
</dbReference>
<dbReference type="SUPFAM" id="SSF49384">
    <property type="entry name" value="Carbohydrate-binding domain"/>
    <property type="match status" value="1"/>
</dbReference>
<proteinExistence type="predicted"/>
<dbReference type="Gene3D" id="2.60.40.290">
    <property type="match status" value="1"/>
</dbReference>
<protein>
    <recommendedName>
        <fullName evidence="5">CBM2 domain-containing protein</fullName>
    </recommendedName>
</protein>
<keyword evidence="7" id="KW-1185">Reference proteome</keyword>
<keyword evidence="3" id="KW-0326">Glycosidase</keyword>